<comment type="similarity">
    <text evidence="1">Belongs to the bacterial solute-binding protein 5 family.</text>
</comment>
<feature type="chain" id="PRO_5038351411" evidence="5">
    <location>
        <begin position="22"/>
        <end position="523"/>
    </location>
</feature>
<reference evidence="7" key="1">
    <citation type="submission" date="2020-10" db="EMBL/GenBank/DDBJ databases">
        <authorList>
            <person name="Gilroy R."/>
        </authorList>
    </citation>
    <scope>NUCLEOTIDE SEQUENCE</scope>
    <source>
        <strain evidence="7">CHK178-757</strain>
    </source>
</reference>
<proteinExistence type="inferred from homology"/>
<accession>A0A9D1JRN3</accession>
<dbReference type="Gene3D" id="3.10.105.10">
    <property type="entry name" value="Dipeptide-binding Protein, Domain 3"/>
    <property type="match status" value="1"/>
</dbReference>
<dbReference type="PANTHER" id="PTHR30290:SF9">
    <property type="entry name" value="OLIGOPEPTIDE-BINDING PROTEIN APPA"/>
    <property type="match status" value="1"/>
</dbReference>
<keyword evidence="2" id="KW-0813">Transport</keyword>
<evidence type="ECO:0000256" key="1">
    <source>
        <dbReference type="ARBA" id="ARBA00005695"/>
    </source>
</evidence>
<dbReference type="PROSITE" id="PS51257">
    <property type="entry name" value="PROKAR_LIPOPROTEIN"/>
    <property type="match status" value="1"/>
</dbReference>
<dbReference type="InterPro" id="IPR000914">
    <property type="entry name" value="SBP_5_dom"/>
</dbReference>
<comment type="caution">
    <text evidence="7">The sequence shown here is derived from an EMBL/GenBank/DDBJ whole genome shotgun (WGS) entry which is preliminary data.</text>
</comment>
<dbReference type="GO" id="GO:1904680">
    <property type="term" value="F:peptide transmembrane transporter activity"/>
    <property type="evidence" value="ECO:0007669"/>
    <property type="project" value="TreeGrafter"/>
</dbReference>
<sequence>MKRKNILLSLLVLLVSAALCACQGGKNTETDSSTATSSTDANTSSEGTPTTGGSVVFGMTQDLVSLDPHQITDAGTRSVVFNMYEGLVKPTTTGDLEPAVASDYTISDDATTYTFALRDGVTFHDGSTVTAEDVKYSIERYAEIQGESSAFSDLLDRVEIVDDSTVAVYLKEGNSEFLANLTLAIIPASNEDPAGNPIGTGPFKYVSYTPGQNLTLAKNENYWQDGVPYLDEVQFKFVADTDTAFTQLQAGTIDIMNYLTTAQVQTLSQLGDQFDIVEGNMNLVHAMFLNNDYEPLSDVRVRQALCYAIDRDAINSFLFDGKSHIIGSHMIPSLETWYEAGAESVYTYDVNKAKELLTEAGYGNGFDLVITVPSSYSQHVDTAQIIVEQLKAVGINATIEQVEWSTWLEDVYTNRNYQATVIGFDGTLAPSDWLQKYATDASNNIANYSNEEYDSILEQALAAVDTQEKADLYKQLQMNLAENAASVYIEDPADFVAMNAKFGGYSFYPTAAWDMSTVYVKGE</sequence>
<dbReference type="PIRSF" id="PIRSF002741">
    <property type="entry name" value="MppA"/>
    <property type="match status" value="1"/>
</dbReference>
<dbReference type="EMBL" id="DVIT01000056">
    <property type="protein sequence ID" value="HIS48466.1"/>
    <property type="molecule type" value="Genomic_DNA"/>
</dbReference>
<evidence type="ECO:0000313" key="7">
    <source>
        <dbReference type="EMBL" id="HIS48466.1"/>
    </source>
</evidence>
<feature type="signal peptide" evidence="5">
    <location>
        <begin position="1"/>
        <end position="21"/>
    </location>
</feature>
<protein>
    <submittedName>
        <fullName evidence="7">ABC transporter substrate-binding protein</fullName>
    </submittedName>
</protein>
<feature type="region of interest" description="Disordered" evidence="4">
    <location>
        <begin position="25"/>
        <end position="53"/>
    </location>
</feature>
<evidence type="ECO:0000256" key="4">
    <source>
        <dbReference type="SAM" id="MobiDB-lite"/>
    </source>
</evidence>
<name>A0A9D1JRN3_9FIRM</name>
<feature type="domain" description="Solute-binding protein family 5" evidence="6">
    <location>
        <begin position="96"/>
        <end position="437"/>
    </location>
</feature>
<evidence type="ECO:0000256" key="3">
    <source>
        <dbReference type="ARBA" id="ARBA00022729"/>
    </source>
</evidence>
<dbReference type="Gene3D" id="3.40.190.10">
    <property type="entry name" value="Periplasmic binding protein-like II"/>
    <property type="match status" value="1"/>
</dbReference>
<organism evidence="7 8">
    <name type="scientific">Candidatus Scybalocola faecigallinarum</name>
    <dbReference type="NCBI Taxonomy" id="2840941"/>
    <lineage>
        <taxon>Bacteria</taxon>
        <taxon>Bacillati</taxon>
        <taxon>Bacillota</taxon>
        <taxon>Clostridia</taxon>
        <taxon>Lachnospirales</taxon>
        <taxon>Lachnospiraceae</taxon>
        <taxon>Lachnospiraceae incertae sedis</taxon>
        <taxon>Candidatus Scybalocola (ex Gilroy et al. 2021)</taxon>
    </lineage>
</organism>
<evidence type="ECO:0000256" key="5">
    <source>
        <dbReference type="SAM" id="SignalP"/>
    </source>
</evidence>
<dbReference type="Proteomes" id="UP000823927">
    <property type="component" value="Unassembled WGS sequence"/>
</dbReference>
<evidence type="ECO:0000256" key="2">
    <source>
        <dbReference type="ARBA" id="ARBA00022448"/>
    </source>
</evidence>
<evidence type="ECO:0000259" key="6">
    <source>
        <dbReference type="Pfam" id="PF00496"/>
    </source>
</evidence>
<dbReference type="InterPro" id="IPR030678">
    <property type="entry name" value="Peptide/Ni-bd"/>
</dbReference>
<dbReference type="AlphaFoldDB" id="A0A9D1JRN3"/>
<feature type="compositionally biased region" description="Low complexity" evidence="4">
    <location>
        <begin position="30"/>
        <end position="53"/>
    </location>
</feature>
<dbReference type="GO" id="GO:0015833">
    <property type="term" value="P:peptide transport"/>
    <property type="evidence" value="ECO:0007669"/>
    <property type="project" value="TreeGrafter"/>
</dbReference>
<evidence type="ECO:0000313" key="8">
    <source>
        <dbReference type="Proteomes" id="UP000823927"/>
    </source>
</evidence>
<dbReference type="GO" id="GO:0042597">
    <property type="term" value="C:periplasmic space"/>
    <property type="evidence" value="ECO:0007669"/>
    <property type="project" value="UniProtKB-ARBA"/>
</dbReference>
<dbReference type="Pfam" id="PF00496">
    <property type="entry name" value="SBP_bac_5"/>
    <property type="match status" value="1"/>
</dbReference>
<dbReference type="PANTHER" id="PTHR30290">
    <property type="entry name" value="PERIPLASMIC BINDING COMPONENT OF ABC TRANSPORTER"/>
    <property type="match status" value="1"/>
</dbReference>
<keyword evidence="3 5" id="KW-0732">Signal</keyword>
<dbReference type="InterPro" id="IPR039424">
    <property type="entry name" value="SBP_5"/>
</dbReference>
<gene>
    <name evidence="7" type="ORF">IAB46_13115</name>
</gene>
<dbReference type="GO" id="GO:0043190">
    <property type="term" value="C:ATP-binding cassette (ABC) transporter complex"/>
    <property type="evidence" value="ECO:0007669"/>
    <property type="project" value="InterPro"/>
</dbReference>
<dbReference type="SUPFAM" id="SSF53850">
    <property type="entry name" value="Periplasmic binding protein-like II"/>
    <property type="match status" value="1"/>
</dbReference>
<reference evidence="7" key="2">
    <citation type="journal article" date="2021" name="PeerJ">
        <title>Extensive microbial diversity within the chicken gut microbiome revealed by metagenomics and culture.</title>
        <authorList>
            <person name="Gilroy R."/>
            <person name="Ravi A."/>
            <person name="Getino M."/>
            <person name="Pursley I."/>
            <person name="Horton D.L."/>
            <person name="Alikhan N.F."/>
            <person name="Baker D."/>
            <person name="Gharbi K."/>
            <person name="Hall N."/>
            <person name="Watson M."/>
            <person name="Adriaenssens E.M."/>
            <person name="Foster-Nyarko E."/>
            <person name="Jarju S."/>
            <person name="Secka A."/>
            <person name="Antonio M."/>
            <person name="Oren A."/>
            <person name="Chaudhuri R.R."/>
            <person name="La Ragione R."/>
            <person name="Hildebrand F."/>
            <person name="Pallen M.J."/>
        </authorList>
    </citation>
    <scope>NUCLEOTIDE SEQUENCE</scope>
    <source>
        <strain evidence="7">CHK178-757</strain>
    </source>
</reference>